<evidence type="ECO:0000256" key="2">
    <source>
        <dbReference type="ARBA" id="ARBA00022692"/>
    </source>
</evidence>
<evidence type="ECO:0000256" key="4">
    <source>
        <dbReference type="ARBA" id="ARBA00023136"/>
    </source>
</evidence>
<evidence type="ECO:0000313" key="8">
    <source>
        <dbReference type="Proteomes" id="UP000594001"/>
    </source>
</evidence>
<feature type="transmembrane region" description="Helical" evidence="5">
    <location>
        <begin position="328"/>
        <end position="350"/>
    </location>
</feature>
<evidence type="ECO:0000259" key="6">
    <source>
        <dbReference type="PROSITE" id="PS50850"/>
    </source>
</evidence>
<dbReference type="InterPro" id="IPR020846">
    <property type="entry name" value="MFS_dom"/>
</dbReference>
<dbReference type="GO" id="GO:0005886">
    <property type="term" value="C:plasma membrane"/>
    <property type="evidence" value="ECO:0007669"/>
    <property type="project" value="TreeGrafter"/>
</dbReference>
<evidence type="ECO:0000256" key="5">
    <source>
        <dbReference type="SAM" id="Phobius"/>
    </source>
</evidence>
<keyword evidence="2 5" id="KW-0812">Transmembrane</keyword>
<dbReference type="GO" id="GO:0012505">
    <property type="term" value="C:endomembrane system"/>
    <property type="evidence" value="ECO:0007669"/>
    <property type="project" value="UniProtKB-SubCell"/>
</dbReference>
<dbReference type="InterPro" id="IPR000849">
    <property type="entry name" value="Sugar_P_transporter"/>
</dbReference>
<dbReference type="AlphaFoldDB" id="A0A7L9RUG4"/>
<dbReference type="PIRSF" id="PIRSF002808">
    <property type="entry name" value="Hexose_phosphate_transp"/>
    <property type="match status" value="1"/>
</dbReference>
<comment type="subcellular location">
    <subcellularLocation>
        <location evidence="1">Endomembrane system</location>
        <topology evidence="1">Multi-pass membrane protein</topology>
    </subcellularLocation>
</comment>
<evidence type="ECO:0000256" key="3">
    <source>
        <dbReference type="ARBA" id="ARBA00022989"/>
    </source>
</evidence>
<feature type="transmembrane region" description="Helical" evidence="5">
    <location>
        <begin position="296"/>
        <end position="316"/>
    </location>
</feature>
<evidence type="ECO:0000256" key="1">
    <source>
        <dbReference type="ARBA" id="ARBA00004127"/>
    </source>
</evidence>
<feature type="transmembrane region" description="Helical" evidence="5">
    <location>
        <begin position="103"/>
        <end position="119"/>
    </location>
</feature>
<dbReference type="Proteomes" id="UP000594001">
    <property type="component" value="Chromosome"/>
</dbReference>
<organism evidence="7 8">
    <name type="scientific">Candidatus Bodocaedibacter vickermanii</name>
    <dbReference type="NCBI Taxonomy" id="2741701"/>
    <lineage>
        <taxon>Bacteria</taxon>
        <taxon>Pseudomonadati</taxon>
        <taxon>Pseudomonadota</taxon>
        <taxon>Alphaproteobacteria</taxon>
        <taxon>Holosporales</taxon>
        <taxon>Candidatus Paracaedibacteraceae</taxon>
        <taxon>Candidatus Bodocaedibacter</taxon>
    </lineage>
</organism>
<feature type="transmembrane region" description="Helical" evidence="5">
    <location>
        <begin position="125"/>
        <end position="143"/>
    </location>
</feature>
<feature type="transmembrane region" description="Helical" evidence="5">
    <location>
        <begin position="191"/>
        <end position="211"/>
    </location>
</feature>
<dbReference type="KEGG" id="pbal:CPBP_00795"/>
<feature type="transmembrane region" description="Helical" evidence="5">
    <location>
        <begin position="33"/>
        <end position="52"/>
    </location>
</feature>
<feature type="domain" description="Major facilitator superfamily (MFS) profile" evidence="6">
    <location>
        <begin position="38"/>
        <end position="443"/>
    </location>
</feature>
<dbReference type="PROSITE" id="PS50850">
    <property type="entry name" value="MFS"/>
    <property type="match status" value="1"/>
</dbReference>
<accession>A0A7L9RUG4</accession>
<keyword evidence="4 5" id="KW-0472">Membrane</keyword>
<proteinExistence type="predicted"/>
<feature type="transmembrane region" description="Helical" evidence="5">
    <location>
        <begin position="356"/>
        <end position="379"/>
    </location>
</feature>
<name>A0A7L9RUG4_9PROT</name>
<dbReference type="Pfam" id="PF07690">
    <property type="entry name" value="MFS_1"/>
    <property type="match status" value="1"/>
</dbReference>
<sequence>MIKVLNYSRLQIGNIMDNNVRLFLKTNNRTYDMWGHSILVLMIISYTMYFLVRQNFSLAMPFIEGTLGFSKTEIGVIMTCSLFVFGVGKFVNGFLGHLLRPKIFLSLGLVGSSLMNILFAKTSALWALSVVWSFNAFFQSIAWPQCVRLMSEWYSPTQLGTRWGLVSMANQAGSFLVFAFFTFLIEAYGWRASFLIPGVVGIIAGLVILALPLEVPKELGLCSMEERHGLAVEQGGQSGSSFQQVGWDILSEILRNKFLWYVSLATFFIYIVKTGFCSWAPTYLKEAKGMGIKSVGFNMGAFEFAGAFGGLVAGWLSDRVFKGRRGQVGVIYLGGMVILLAALWLAPVNASGLDTILLAALGFVLFGPQVMAGAASVDLSSKRAAVAANGFVGFFSYFGSSIVSGVLLGYVTQHYGWSATFLILIVSSIIGAFFFWKTLGYTKKVVSMQKNDKIEPSKEAVNLS</sequence>
<feature type="transmembrane region" description="Helical" evidence="5">
    <location>
        <begin position="417"/>
        <end position="436"/>
    </location>
</feature>
<feature type="transmembrane region" description="Helical" evidence="5">
    <location>
        <begin position="391"/>
        <end position="411"/>
    </location>
</feature>
<dbReference type="PANTHER" id="PTHR43826:SF3">
    <property type="entry name" value="GLUCOSE-6-PHOSPHATE EXCHANGER SLC37A4"/>
    <property type="match status" value="1"/>
</dbReference>
<dbReference type="InterPro" id="IPR011701">
    <property type="entry name" value="MFS"/>
</dbReference>
<dbReference type="InterPro" id="IPR036259">
    <property type="entry name" value="MFS_trans_sf"/>
</dbReference>
<dbReference type="Gene3D" id="1.20.1250.20">
    <property type="entry name" value="MFS general substrate transporter like domains"/>
    <property type="match status" value="2"/>
</dbReference>
<protein>
    <submittedName>
        <fullName evidence="7">Membrane sensor protein UhpC</fullName>
    </submittedName>
</protein>
<keyword evidence="8" id="KW-1185">Reference proteome</keyword>
<dbReference type="GO" id="GO:0061513">
    <property type="term" value="F:glucose 6-phosphate:phosphate antiporter activity"/>
    <property type="evidence" value="ECO:0007669"/>
    <property type="project" value="TreeGrafter"/>
</dbReference>
<dbReference type="InterPro" id="IPR051337">
    <property type="entry name" value="OPA_Antiporter"/>
</dbReference>
<dbReference type="EMBL" id="CP054719">
    <property type="protein sequence ID" value="QOL20018.1"/>
    <property type="molecule type" value="Genomic_DNA"/>
</dbReference>
<dbReference type="SUPFAM" id="SSF103473">
    <property type="entry name" value="MFS general substrate transporter"/>
    <property type="match status" value="1"/>
</dbReference>
<feature type="transmembrane region" description="Helical" evidence="5">
    <location>
        <begin position="163"/>
        <end position="185"/>
    </location>
</feature>
<keyword evidence="3 5" id="KW-1133">Transmembrane helix</keyword>
<evidence type="ECO:0000313" key="7">
    <source>
        <dbReference type="EMBL" id="QOL20018.1"/>
    </source>
</evidence>
<dbReference type="GO" id="GO:0035435">
    <property type="term" value="P:phosphate ion transmembrane transport"/>
    <property type="evidence" value="ECO:0007669"/>
    <property type="project" value="TreeGrafter"/>
</dbReference>
<feature type="transmembrane region" description="Helical" evidence="5">
    <location>
        <begin position="258"/>
        <end position="276"/>
    </location>
</feature>
<reference evidence="7 8" key="1">
    <citation type="submission" date="2020-06" db="EMBL/GenBank/DDBJ databases">
        <title>The endosymbiont of the kinetoplastid Bodo saltans is a Paracaedibacter-like alpha-proteobacterium possessing a putative toxin-antitoxin system.</title>
        <authorList>
            <person name="Midha S."/>
            <person name="Rigden D.J."/>
            <person name="Siozios S."/>
            <person name="Hurst G.D.D."/>
            <person name="Jackson A.P."/>
        </authorList>
    </citation>
    <scope>NUCLEOTIDE SEQUENCE [LARGE SCALE GENOMIC DNA]</scope>
    <source>
        <strain evidence="7">Lake Konstanz</strain>
    </source>
</reference>
<feature type="transmembrane region" description="Helical" evidence="5">
    <location>
        <begin position="72"/>
        <end position="91"/>
    </location>
</feature>
<gene>
    <name evidence="7" type="primary">uhpC_1</name>
    <name evidence="7" type="ORF">CPBP_00795</name>
</gene>
<dbReference type="PANTHER" id="PTHR43826">
    <property type="entry name" value="GLUCOSE-6-PHOSPHATE EXCHANGER SLC37A4"/>
    <property type="match status" value="1"/>
</dbReference>